<sequence length="214" mass="24637">MRSVKPASTRPQSTDVFIQPDLRYSTHVFVRRDSHRRPFESAYKEPFKILQREPKYYIIDKNGTNDSISIDRLKAAYLEGNPIYVDFPSVQLNDTTPTLIMPHPTTNTHDDSATVSENKLKTTRSGRRVRFPEHLNDYCTKERRPDAAKFKESNLDVIPNTTCPHNAFISCGKLVQCEARVLNELEFDYNSDDFISTAVHSYHEVTPNTYSSQC</sequence>
<reference evidence="1 2" key="1">
    <citation type="submission" date="2018-11" db="EMBL/GenBank/DDBJ databases">
        <authorList>
            <consortium name="Pathogen Informatics"/>
        </authorList>
    </citation>
    <scope>NUCLEOTIDE SEQUENCE [LARGE SCALE GENOMIC DNA]</scope>
    <source>
        <strain evidence="1 2">Zambia</strain>
    </source>
</reference>
<evidence type="ECO:0000313" key="1">
    <source>
        <dbReference type="EMBL" id="VDO54284.1"/>
    </source>
</evidence>
<dbReference type="Proteomes" id="UP000277204">
    <property type="component" value="Unassembled WGS sequence"/>
</dbReference>
<gene>
    <name evidence="1" type="ORF">SMRZ_LOCUS2232</name>
</gene>
<dbReference type="PANTHER" id="PTHR38681">
    <property type="entry name" value="RETROVIRUS-RELATED POL POLYPROTEIN FROM TRANSPOSON 412-LIKE PROTEIN-RELATED"/>
    <property type="match status" value="1"/>
</dbReference>
<dbReference type="PANTHER" id="PTHR38681:SF1">
    <property type="entry name" value="RETROVIRUS-RELATED POL POLYPROTEIN FROM TRANSPOSON 412-LIKE PROTEIN"/>
    <property type="match status" value="1"/>
</dbReference>
<keyword evidence="2" id="KW-1185">Reference proteome</keyword>
<organism evidence="1 2">
    <name type="scientific">Schistosoma margrebowiei</name>
    <dbReference type="NCBI Taxonomy" id="48269"/>
    <lineage>
        <taxon>Eukaryota</taxon>
        <taxon>Metazoa</taxon>
        <taxon>Spiralia</taxon>
        <taxon>Lophotrochozoa</taxon>
        <taxon>Platyhelminthes</taxon>
        <taxon>Trematoda</taxon>
        <taxon>Digenea</taxon>
        <taxon>Strigeidida</taxon>
        <taxon>Schistosomatoidea</taxon>
        <taxon>Schistosomatidae</taxon>
        <taxon>Schistosoma</taxon>
    </lineage>
</organism>
<name>A0A183LEK7_9TREM</name>
<accession>A0A183LEK7</accession>
<dbReference type="STRING" id="48269.A0A183LEK7"/>
<protein>
    <submittedName>
        <fullName evidence="1">Uncharacterized protein</fullName>
    </submittedName>
</protein>
<proteinExistence type="predicted"/>
<evidence type="ECO:0000313" key="2">
    <source>
        <dbReference type="Proteomes" id="UP000277204"/>
    </source>
</evidence>
<dbReference type="AlphaFoldDB" id="A0A183LEK7"/>
<dbReference type="EMBL" id="UZAI01000555">
    <property type="protein sequence ID" value="VDO54284.1"/>
    <property type="molecule type" value="Genomic_DNA"/>
</dbReference>